<keyword evidence="2" id="KW-0255">Endonuclease</keyword>
<dbReference type="GO" id="GO:0003677">
    <property type="term" value="F:DNA binding"/>
    <property type="evidence" value="ECO:0007669"/>
    <property type="project" value="UniProtKB-KW"/>
</dbReference>
<dbReference type="InterPro" id="IPR013670">
    <property type="entry name" value="EcoEI_R_C_dom"/>
</dbReference>
<dbReference type="Pfam" id="PF04851">
    <property type="entry name" value="ResIII"/>
    <property type="match status" value="1"/>
</dbReference>
<dbReference type="InterPro" id="IPR014001">
    <property type="entry name" value="Helicase_ATP-bd"/>
</dbReference>
<dbReference type="PANTHER" id="PTHR47396">
    <property type="entry name" value="TYPE I RESTRICTION ENZYME ECOKI R PROTEIN"/>
    <property type="match status" value="1"/>
</dbReference>
<dbReference type="InterPro" id="IPR006935">
    <property type="entry name" value="Helicase/UvrB_N"/>
</dbReference>
<dbReference type="REBASE" id="397923">
    <property type="entry name" value="Rsp52909ORF2270P"/>
</dbReference>
<dbReference type="KEGG" id="rub:GBA63_02265"/>
<dbReference type="Proteomes" id="UP000501452">
    <property type="component" value="Chromosome"/>
</dbReference>
<dbReference type="InterPro" id="IPR013784">
    <property type="entry name" value="Carb-bd-like_fold"/>
</dbReference>
<dbReference type="CDD" id="cd18799">
    <property type="entry name" value="SF2_C_EcoAI-like"/>
    <property type="match status" value="1"/>
</dbReference>
<dbReference type="GO" id="GO:0009035">
    <property type="term" value="F:type I site-specific deoxyribonuclease activity"/>
    <property type="evidence" value="ECO:0007669"/>
    <property type="project" value="UniProtKB-EC"/>
</dbReference>
<dbReference type="AlphaFoldDB" id="A0A6G8Q527"/>
<evidence type="ECO:0000259" key="1">
    <source>
        <dbReference type="PROSITE" id="PS51192"/>
    </source>
</evidence>
<dbReference type="GO" id="GO:0030246">
    <property type="term" value="F:carbohydrate binding"/>
    <property type="evidence" value="ECO:0007669"/>
    <property type="project" value="InterPro"/>
</dbReference>
<evidence type="ECO:0000313" key="3">
    <source>
        <dbReference type="Proteomes" id="UP000501452"/>
    </source>
</evidence>
<dbReference type="SUPFAM" id="SSF52540">
    <property type="entry name" value="P-loop containing nucleoside triphosphate hydrolases"/>
    <property type="match status" value="2"/>
</dbReference>
<reference evidence="2 3" key="1">
    <citation type="submission" date="2019-10" db="EMBL/GenBank/DDBJ databases">
        <title>Rubrobacter sp nov SCSIO 52090 isolated from a deep-sea sediment in the South China Sea.</title>
        <authorList>
            <person name="Chen R.W."/>
        </authorList>
    </citation>
    <scope>NUCLEOTIDE SEQUENCE [LARGE SCALE GENOMIC DNA]</scope>
    <source>
        <strain evidence="2 3">SCSIO 52909</strain>
    </source>
</reference>
<dbReference type="PROSITE" id="PS51192">
    <property type="entry name" value="HELICASE_ATP_BIND_1"/>
    <property type="match status" value="1"/>
</dbReference>
<name>A0A6G8Q527_9ACTN</name>
<dbReference type="PANTHER" id="PTHR47396:SF1">
    <property type="entry name" value="ATP-DEPENDENT HELICASE IRC3-RELATED"/>
    <property type="match status" value="1"/>
</dbReference>
<dbReference type="InterPro" id="IPR027417">
    <property type="entry name" value="P-loop_NTPase"/>
</dbReference>
<protein>
    <submittedName>
        <fullName evidence="2">Restriction endonuclease subunit R</fullName>
    </submittedName>
</protein>
<dbReference type="EMBL" id="CP045119">
    <property type="protein sequence ID" value="QIN81581.1"/>
    <property type="molecule type" value="Genomic_DNA"/>
</dbReference>
<dbReference type="SUPFAM" id="SSF49452">
    <property type="entry name" value="Starch-binding domain-like"/>
    <property type="match status" value="1"/>
</dbReference>
<dbReference type="RefSeq" id="WP_166173097.1">
    <property type="nucleotide sequence ID" value="NZ_CP045119.1"/>
</dbReference>
<dbReference type="Gene3D" id="3.90.1570.30">
    <property type="match status" value="1"/>
</dbReference>
<dbReference type="Pfam" id="PF13620">
    <property type="entry name" value="CarboxypepD_reg"/>
    <property type="match status" value="1"/>
</dbReference>
<dbReference type="Gene3D" id="2.60.40.1120">
    <property type="entry name" value="Carboxypeptidase-like, regulatory domain"/>
    <property type="match status" value="1"/>
</dbReference>
<dbReference type="SMART" id="SM00487">
    <property type="entry name" value="DEXDc"/>
    <property type="match status" value="1"/>
</dbReference>
<feature type="domain" description="Helicase ATP-binding" evidence="1">
    <location>
        <begin position="189"/>
        <end position="350"/>
    </location>
</feature>
<dbReference type="NCBIfam" id="NF046051">
    <property type="entry name" value="restrict_EcoAI"/>
    <property type="match status" value="1"/>
</dbReference>
<organism evidence="2 3">
    <name type="scientific">Rubrobacter tropicus</name>
    <dbReference type="NCBI Taxonomy" id="2653851"/>
    <lineage>
        <taxon>Bacteria</taxon>
        <taxon>Bacillati</taxon>
        <taxon>Actinomycetota</taxon>
        <taxon>Rubrobacteria</taxon>
        <taxon>Rubrobacterales</taxon>
        <taxon>Rubrobacteraceae</taxon>
        <taxon>Rubrobacter</taxon>
    </lineage>
</organism>
<sequence>MKYYNEADTRAKLIDPKVKLAGWGESQIEREHYFVKGRAVTDGRIYLVGEESRRREPRRVDYLLRYNGQMIAVLEAKDERQAPDAGLEQAKSYARLLDVPFAYSSNGHAFVEFDLQENKSRELDGFPAPDPLWNRWQATRSDSAGAADLVAEPRTGYATDPLLQPFCPPSRSGKELRYFQEVAARRVIERVVRGQSRILLTMATGTGKTFTAFQIAWKLKKSGWLRKPILFIADRNVLRDQAYNAFAPFVDGQSDPRAVIEGGRFNANRDLYFALYQALDAEDGGAPLFKRIPRDFFGLIVIDECHRSGFGKWNEILRHFPNAVQLGMTATPKRDDNIDTYAYFCSEEPEVYADPEDPSKGTTRPPAYAYSLGQGIDDGFLATYRVHKVRTSVDRDGLHIEDAQVQGAEIYIPENADLRDLYNTSSFEREITLPDRTKAMVEHLAGLLRRFDPMEKTMVFCVDMEHARLAARLLQNEFSDRGRPDYAVPIISEEGEASSWLERFADPDREWPVVATTAELLSTGVDVPSCRNVVFMKPIASPVLFKQIVGRGSRVDPTTGKEWFRIIDYVGASRLFDEWDRPPGEPPPAVDGPRTSVLEGTVLDAESGALIVGASVSARVAANEQQGPVRTDEHGRFRFADLPAGTVRVYVRGTGFRPRDVGAETGPEVTASITVELRRKEASAGKIRIRGLEVTIADEATFFVEATGERLTLTEYLDYTRRKVRGYVPDSARLHEVWVDQGKREEFLRELEATSIEVDVLADVLAKPEADRYDLLAHLAFEGPIITRGERAEAFVNYEQNFIQSHDERAREVILALLDKYRLAGVGEMTDPDVFSLSPFREMGRMRGSAKRLGGVEALKETLDEMQKRIYKKEIG</sequence>
<dbReference type="Pfam" id="PF08463">
    <property type="entry name" value="EcoEI_R_C"/>
    <property type="match status" value="1"/>
</dbReference>
<dbReference type="GO" id="GO:0005829">
    <property type="term" value="C:cytosol"/>
    <property type="evidence" value="ECO:0007669"/>
    <property type="project" value="TreeGrafter"/>
</dbReference>
<dbReference type="GO" id="GO:0005524">
    <property type="term" value="F:ATP binding"/>
    <property type="evidence" value="ECO:0007669"/>
    <property type="project" value="UniProtKB-KW"/>
</dbReference>
<keyword evidence="2" id="KW-0540">Nuclease</keyword>
<keyword evidence="3" id="KW-1185">Reference proteome</keyword>
<proteinExistence type="predicted"/>
<keyword evidence="2" id="KW-0378">Hydrolase</keyword>
<dbReference type="GO" id="GO:0009307">
    <property type="term" value="P:DNA restriction-modification system"/>
    <property type="evidence" value="ECO:0007669"/>
    <property type="project" value="UniProtKB-KW"/>
</dbReference>
<dbReference type="Gene3D" id="3.40.50.300">
    <property type="entry name" value="P-loop containing nucleotide triphosphate hydrolases"/>
    <property type="match status" value="2"/>
</dbReference>
<dbReference type="CDD" id="cd18032">
    <property type="entry name" value="DEXHc_RE_I_III_res"/>
    <property type="match status" value="1"/>
</dbReference>
<gene>
    <name evidence="2" type="ORF">GBA63_02265</name>
</gene>
<evidence type="ECO:0000313" key="2">
    <source>
        <dbReference type="EMBL" id="QIN81581.1"/>
    </source>
</evidence>
<accession>A0A6G8Q527</accession>
<dbReference type="InterPro" id="IPR050742">
    <property type="entry name" value="Helicase_Restrict-Modif_Enz"/>
</dbReference>